<dbReference type="eggNOG" id="COG2913">
    <property type="taxonomic scope" value="Bacteria"/>
</dbReference>
<keyword evidence="1 3" id="KW-0732">Signal</keyword>
<sequence>MKKMKALMMISLLGAVLPSQAHSKTDTMHAQDVTFPEVDKSYLKLVKRYEMNDVARLGVGMNKDQLRHILGNPHFNEGLMQVKVWNYVLDIRVPNTQDYKRCQLRIDFDQKYKVERLSWKGDECQNTIV</sequence>
<dbReference type="Pfam" id="PF04355">
    <property type="entry name" value="BamE"/>
    <property type="match status" value="1"/>
</dbReference>
<comment type="caution">
    <text evidence="5">The sequence shown here is derived from an EMBL/GenBank/DDBJ whole genome shotgun (WGS) entry which is preliminary data.</text>
</comment>
<evidence type="ECO:0000259" key="4">
    <source>
        <dbReference type="Pfam" id="PF04355"/>
    </source>
</evidence>
<accession>N8XPZ4</accession>
<dbReference type="RefSeq" id="WP_004804363.1">
    <property type="nucleotide sequence ID" value="NZ_KB849440.1"/>
</dbReference>
<reference evidence="5 6" key="1">
    <citation type="submission" date="2013-02" db="EMBL/GenBank/DDBJ databases">
        <title>The Genome Sequence of Acinetobacter sp. CIP 56.2.</title>
        <authorList>
            <consortium name="The Broad Institute Genome Sequencing Platform"/>
            <consortium name="The Broad Institute Genome Sequencing Center for Infectious Disease"/>
            <person name="Cerqueira G."/>
            <person name="Feldgarden M."/>
            <person name="Courvalin P."/>
            <person name="Perichon B."/>
            <person name="Grillot-Courvalin C."/>
            <person name="Clermont D."/>
            <person name="Rocha E."/>
            <person name="Yoon E.-J."/>
            <person name="Nemec A."/>
            <person name="Walker B."/>
            <person name="Young S.K."/>
            <person name="Zeng Q."/>
            <person name="Gargeya S."/>
            <person name="Fitzgerald M."/>
            <person name="Haas B."/>
            <person name="Abouelleil A."/>
            <person name="Alvarado L."/>
            <person name="Arachchi H.M."/>
            <person name="Berlin A.M."/>
            <person name="Chapman S.B."/>
            <person name="Dewar J."/>
            <person name="Goldberg J."/>
            <person name="Griggs A."/>
            <person name="Gujja S."/>
            <person name="Hansen M."/>
            <person name="Howarth C."/>
            <person name="Imamovic A."/>
            <person name="Larimer J."/>
            <person name="McCowan C."/>
            <person name="Murphy C."/>
            <person name="Neiman D."/>
            <person name="Pearson M."/>
            <person name="Priest M."/>
            <person name="Roberts A."/>
            <person name="Saif S."/>
            <person name="Shea T."/>
            <person name="Sisk P."/>
            <person name="Sykes S."/>
            <person name="Wortman J."/>
            <person name="Nusbaum C."/>
            <person name="Birren B."/>
        </authorList>
    </citation>
    <scope>NUCLEOTIDE SEQUENCE [LARGE SCALE GENOMIC DNA]</scope>
    <source>
        <strain evidence="5 6">CIP 56.2</strain>
    </source>
</reference>
<dbReference type="HOGENOM" id="CLU_016890_11_2_6"/>
<feature type="signal peptide" evidence="3">
    <location>
        <begin position="1"/>
        <end position="21"/>
    </location>
</feature>
<organism evidence="5 6">
    <name type="scientific">Acinetobacter higginsii</name>
    <dbReference type="NCBI Taxonomy" id="70347"/>
    <lineage>
        <taxon>Bacteria</taxon>
        <taxon>Pseudomonadati</taxon>
        <taxon>Pseudomonadota</taxon>
        <taxon>Gammaproteobacteria</taxon>
        <taxon>Moraxellales</taxon>
        <taxon>Moraxellaceae</taxon>
        <taxon>Acinetobacter</taxon>
    </lineage>
</organism>
<dbReference type="EMBL" id="APPH01000009">
    <property type="protein sequence ID" value="ENV09130.1"/>
    <property type="molecule type" value="Genomic_DNA"/>
</dbReference>
<dbReference type="Proteomes" id="UP000013209">
    <property type="component" value="Unassembled WGS sequence"/>
</dbReference>
<protein>
    <recommendedName>
        <fullName evidence="4">Outer membrane protein assembly factor BamE domain-containing protein</fullName>
    </recommendedName>
</protein>
<dbReference type="GO" id="GO:0019867">
    <property type="term" value="C:outer membrane"/>
    <property type="evidence" value="ECO:0007669"/>
    <property type="project" value="InterPro"/>
</dbReference>
<dbReference type="Gene3D" id="3.30.1450.10">
    <property type="match status" value="1"/>
</dbReference>
<gene>
    <name evidence="5" type="ORF">F966_01777</name>
</gene>
<evidence type="ECO:0000313" key="6">
    <source>
        <dbReference type="Proteomes" id="UP000013209"/>
    </source>
</evidence>
<feature type="chain" id="PRO_5004136148" description="Outer membrane protein assembly factor BamE domain-containing protein" evidence="3">
    <location>
        <begin position="22"/>
        <end position="129"/>
    </location>
</feature>
<evidence type="ECO:0000313" key="5">
    <source>
        <dbReference type="EMBL" id="ENV09130.1"/>
    </source>
</evidence>
<dbReference type="InterPro" id="IPR037873">
    <property type="entry name" value="BamE-like"/>
</dbReference>
<evidence type="ECO:0000256" key="3">
    <source>
        <dbReference type="SAM" id="SignalP"/>
    </source>
</evidence>
<name>N8XPZ4_9GAMM</name>
<dbReference type="AlphaFoldDB" id="N8XPZ4"/>
<keyword evidence="2" id="KW-0472">Membrane</keyword>
<proteinExistence type="predicted"/>
<evidence type="ECO:0000256" key="1">
    <source>
        <dbReference type="ARBA" id="ARBA00022729"/>
    </source>
</evidence>
<dbReference type="STRING" id="1144672.F966_01777"/>
<dbReference type="PATRIC" id="fig|1144672.3.peg.1698"/>
<evidence type="ECO:0000256" key="2">
    <source>
        <dbReference type="ARBA" id="ARBA00023136"/>
    </source>
</evidence>
<feature type="domain" description="Outer membrane protein assembly factor BamE" evidence="4">
    <location>
        <begin position="52"/>
        <end position="115"/>
    </location>
</feature>
<dbReference type="InterPro" id="IPR007450">
    <property type="entry name" value="BamE_dom"/>
</dbReference>